<evidence type="ECO:0000313" key="4">
    <source>
        <dbReference type="EMBL" id="RZC14233.1"/>
    </source>
</evidence>
<dbReference type="InterPro" id="IPR000195">
    <property type="entry name" value="Rab-GAP-TBC_dom"/>
</dbReference>
<proteinExistence type="predicted"/>
<dbReference type="PANTHER" id="PTHR13399">
    <property type="entry name" value="TRANSLOCON-ASSOCIATED PROTEIN TRAP , GAMMA SUBUNIT"/>
    <property type="match status" value="1"/>
</dbReference>
<dbReference type="FunFam" id="1.10.8.270:FF:000009">
    <property type="entry name" value="TBC1 domain family member 30"/>
    <property type="match status" value="1"/>
</dbReference>
<dbReference type="SMART" id="SM00164">
    <property type="entry name" value="TBC"/>
    <property type="match status" value="1"/>
</dbReference>
<dbReference type="Gene3D" id="1.10.472.80">
    <property type="entry name" value="Ypt/Rab-GAP domain of gyp1p, domain 3"/>
    <property type="match status" value="1"/>
</dbReference>
<dbReference type="Pfam" id="PF00566">
    <property type="entry name" value="RabGAP-TBC"/>
    <property type="match status" value="1"/>
</dbReference>
<dbReference type="InterPro" id="IPR035969">
    <property type="entry name" value="Rab-GAP_TBC_sf"/>
</dbReference>
<evidence type="ECO:0000313" key="5">
    <source>
        <dbReference type="Proteomes" id="UP000292052"/>
    </source>
</evidence>
<feature type="compositionally biased region" description="Acidic residues" evidence="2">
    <location>
        <begin position="492"/>
        <end position="502"/>
    </location>
</feature>
<sequence>MATNVSELTSLVSCLEYHVERAGSVLVRQLKRRDALRRQQDAHSDVITGQLQKRSASEGAEMRFSIQPAPGESGFSQWSAAMKMVAQLSGGIPPEFRRRLWLTLADRHLAARSVDWPNVERSCFSEWSHPTDSELGVQIVKDLHRTGCSLFCGKDGQENQALLKKVLLAYARWNKAVGYCQGFNMLAALILQVTDKCETDALKLMIYLIEGVLPDSYFADSLRGLSVDMAVFRELLRARLPRLSRHLDALQNAAKDGTTSYEPPLTNVFTMQWFLTLFCNCLPQPTVLRVWDLILLEGNEILLRTALAIWQTLADRILGVRSADEFYCIMGVLTRELLEFELIDANSLIKAVVTIGPLTELRSLREHYMYNINPWGTSVPTTLFPGSVDKQMKLYAKDRLVLDISSLKKQYAKLKQRQRQAHIIFSAAISRQPPPSAPVAMNHLLLGKSALVPAKRLGPPKGSIPPARLPPSTLLWKDAPKTSESSSSSDTELCDEPSESSSDEEHQEIKSQFVEDNPVDLMNKDNKTVGEEVDITTSPSQISSDIFDNTASTSVKDMFNNPESDDDSVDFEKFLEDRVRCLKEIKTPSDEEGAARVRRNSARALQIIQENSLILHRIMQCQSRLSPSPPFVNPDNDDTPKPEAILTVFSDATSSSINLECDKSNTELDRKDKSPEYGSKYSSILEKSRNLDERYNNLILNASVMNLRTIVTVESEPKSDLISELKLKYDSIDLNDTDSYRIPEEFKFSSGDSHRIGAYFEEDKIEDSESRSEHLSLNLEEGASYSPKTPRLKSPSLDLGDKSPGSKSPNKIFNPFPIPLNSRQNKEVPLKLGLYKK</sequence>
<dbReference type="FunFam" id="1.10.472.80:FF:000011">
    <property type="entry name" value="TBC1 domain family member 30"/>
    <property type="match status" value="1"/>
</dbReference>
<dbReference type="Pfam" id="PF15733">
    <property type="entry name" value="DUF4682"/>
    <property type="match status" value="1"/>
</dbReference>
<reference evidence="4 5" key="1">
    <citation type="submission" date="2017-03" db="EMBL/GenBank/DDBJ databases">
        <title>Genome of the blue death feigning beetle - Asbolus verrucosus.</title>
        <authorList>
            <person name="Rider S.D."/>
        </authorList>
    </citation>
    <scope>NUCLEOTIDE SEQUENCE [LARGE SCALE GENOMIC DNA]</scope>
    <source>
        <strain evidence="4">Butters</strain>
        <tissue evidence="4">Head and leg muscle</tissue>
    </source>
</reference>
<dbReference type="EMBL" id="QDEB01104642">
    <property type="protein sequence ID" value="RZC14233.1"/>
    <property type="molecule type" value="Genomic_DNA"/>
</dbReference>
<comment type="caution">
    <text evidence="4">The sequence shown here is derived from an EMBL/GenBank/DDBJ whole genome shotgun (WGS) entry which is preliminary data.</text>
</comment>
<dbReference type="Proteomes" id="UP000292052">
    <property type="component" value="Unassembled WGS sequence"/>
</dbReference>
<name>A0A482VFI7_ASBVE</name>
<feature type="region of interest" description="Disordered" evidence="2">
    <location>
        <begin position="765"/>
        <end position="823"/>
    </location>
</feature>
<evidence type="ECO:0000256" key="1">
    <source>
        <dbReference type="ARBA" id="ARBA00067508"/>
    </source>
</evidence>
<dbReference type="InterPro" id="IPR032738">
    <property type="entry name" value="Tbc1d30_C"/>
</dbReference>
<dbReference type="AlphaFoldDB" id="A0A482VFI7"/>
<gene>
    <name evidence="4" type="ORF">BDFB_005385</name>
</gene>
<evidence type="ECO:0000259" key="3">
    <source>
        <dbReference type="PROSITE" id="PS50086"/>
    </source>
</evidence>
<feature type="domain" description="Rab-GAP TBC" evidence="3">
    <location>
        <begin position="91"/>
        <end position="298"/>
    </location>
</feature>
<dbReference type="OrthoDB" id="289721at2759"/>
<organism evidence="4 5">
    <name type="scientific">Asbolus verrucosus</name>
    <name type="common">Desert ironclad beetle</name>
    <dbReference type="NCBI Taxonomy" id="1661398"/>
    <lineage>
        <taxon>Eukaryota</taxon>
        <taxon>Metazoa</taxon>
        <taxon>Ecdysozoa</taxon>
        <taxon>Arthropoda</taxon>
        <taxon>Hexapoda</taxon>
        <taxon>Insecta</taxon>
        <taxon>Pterygota</taxon>
        <taxon>Neoptera</taxon>
        <taxon>Endopterygota</taxon>
        <taxon>Coleoptera</taxon>
        <taxon>Polyphaga</taxon>
        <taxon>Cucujiformia</taxon>
        <taxon>Tenebrionidae</taxon>
        <taxon>Pimeliinae</taxon>
        <taxon>Asbolus</taxon>
    </lineage>
</organism>
<dbReference type="SUPFAM" id="SSF47923">
    <property type="entry name" value="Ypt/Rab-GAP domain of gyp1p"/>
    <property type="match status" value="2"/>
</dbReference>
<dbReference type="GO" id="GO:0005783">
    <property type="term" value="C:endoplasmic reticulum"/>
    <property type="evidence" value="ECO:0007669"/>
    <property type="project" value="TreeGrafter"/>
</dbReference>
<dbReference type="PANTHER" id="PTHR13399:SF2">
    <property type="entry name" value="TRANSLOCON-ASSOCIATED PROTEIN SUBUNIT GAMMA"/>
    <property type="match status" value="1"/>
</dbReference>
<feature type="region of interest" description="Disordered" evidence="2">
    <location>
        <begin position="457"/>
        <end position="524"/>
    </location>
</feature>
<protein>
    <recommendedName>
        <fullName evidence="1">TBC1 domain family member 30</fullName>
    </recommendedName>
</protein>
<dbReference type="Gene3D" id="1.10.8.270">
    <property type="entry name" value="putative rabgap domain of human tbc1 domain family member 14 like domains"/>
    <property type="match status" value="1"/>
</dbReference>
<dbReference type="PROSITE" id="PS50086">
    <property type="entry name" value="TBC_RABGAP"/>
    <property type="match status" value="1"/>
</dbReference>
<keyword evidence="5" id="KW-1185">Reference proteome</keyword>
<dbReference type="STRING" id="1661398.A0A482VFI7"/>
<evidence type="ECO:0000256" key="2">
    <source>
        <dbReference type="SAM" id="MobiDB-lite"/>
    </source>
</evidence>
<accession>A0A482VFI7</accession>